<feature type="region of interest" description="Disordered" evidence="1">
    <location>
        <begin position="64"/>
        <end position="108"/>
    </location>
</feature>
<feature type="compositionally biased region" description="Basic and acidic residues" evidence="1">
    <location>
        <begin position="97"/>
        <end position="108"/>
    </location>
</feature>
<evidence type="ECO:0000313" key="2">
    <source>
        <dbReference type="EMBL" id="JAD96358.1"/>
    </source>
</evidence>
<dbReference type="EMBL" id="GBRH01201537">
    <property type="protein sequence ID" value="JAD96358.1"/>
    <property type="molecule type" value="Transcribed_RNA"/>
</dbReference>
<feature type="compositionally biased region" description="Basic residues" evidence="1">
    <location>
        <begin position="87"/>
        <end position="96"/>
    </location>
</feature>
<reference evidence="2" key="2">
    <citation type="journal article" date="2015" name="Data Brief">
        <title>Shoot transcriptome of the giant reed, Arundo donax.</title>
        <authorList>
            <person name="Barrero R.A."/>
            <person name="Guerrero F.D."/>
            <person name="Moolhuijzen P."/>
            <person name="Goolsby J.A."/>
            <person name="Tidwell J."/>
            <person name="Bellgard S.E."/>
            <person name="Bellgard M.I."/>
        </authorList>
    </citation>
    <scope>NUCLEOTIDE SEQUENCE</scope>
    <source>
        <tissue evidence="2">Shoot tissue taken approximately 20 cm above the soil surface</tissue>
    </source>
</reference>
<feature type="compositionally biased region" description="Gly residues" evidence="1">
    <location>
        <begin position="1"/>
        <end position="13"/>
    </location>
</feature>
<dbReference type="AlphaFoldDB" id="A0A0A9EBF1"/>
<feature type="region of interest" description="Disordered" evidence="1">
    <location>
        <begin position="1"/>
        <end position="47"/>
    </location>
</feature>
<protein>
    <submittedName>
        <fullName evidence="2">Uncharacterized protein</fullName>
    </submittedName>
</protein>
<accession>A0A0A9EBF1</accession>
<organism evidence="2">
    <name type="scientific">Arundo donax</name>
    <name type="common">Giant reed</name>
    <name type="synonym">Donax arundinaceus</name>
    <dbReference type="NCBI Taxonomy" id="35708"/>
    <lineage>
        <taxon>Eukaryota</taxon>
        <taxon>Viridiplantae</taxon>
        <taxon>Streptophyta</taxon>
        <taxon>Embryophyta</taxon>
        <taxon>Tracheophyta</taxon>
        <taxon>Spermatophyta</taxon>
        <taxon>Magnoliopsida</taxon>
        <taxon>Liliopsida</taxon>
        <taxon>Poales</taxon>
        <taxon>Poaceae</taxon>
        <taxon>PACMAD clade</taxon>
        <taxon>Arundinoideae</taxon>
        <taxon>Arundineae</taxon>
        <taxon>Arundo</taxon>
    </lineage>
</organism>
<reference evidence="2" key="1">
    <citation type="submission" date="2014-09" db="EMBL/GenBank/DDBJ databases">
        <authorList>
            <person name="Magalhaes I.L.F."/>
            <person name="Oliveira U."/>
            <person name="Santos F.R."/>
            <person name="Vidigal T.H.D.A."/>
            <person name="Brescovit A.D."/>
            <person name="Santos A.J."/>
        </authorList>
    </citation>
    <scope>NUCLEOTIDE SEQUENCE</scope>
    <source>
        <tissue evidence="2">Shoot tissue taken approximately 20 cm above the soil surface</tissue>
    </source>
</reference>
<feature type="compositionally biased region" description="Basic and acidic residues" evidence="1">
    <location>
        <begin position="31"/>
        <end position="43"/>
    </location>
</feature>
<sequence>MRLGFRGGGGVALDGGRMLTREGNWIPNAGARREDRRNAERGRTGARITWDPTVRQTMEVKRMMGIGPGGGAEHGVDDGRRRGERWVRRRRWRERRARGESRARAAAG</sequence>
<feature type="compositionally biased region" description="Basic and acidic residues" evidence="1">
    <location>
        <begin position="74"/>
        <end position="86"/>
    </location>
</feature>
<proteinExistence type="predicted"/>
<evidence type="ECO:0000256" key="1">
    <source>
        <dbReference type="SAM" id="MobiDB-lite"/>
    </source>
</evidence>
<name>A0A0A9EBF1_ARUDO</name>